<comment type="subcellular location">
    <subcellularLocation>
        <location evidence="1">Membrane</location>
        <topology evidence="1">Multi-pass membrane protein</topology>
    </subcellularLocation>
</comment>
<feature type="domain" description="RDD" evidence="7">
    <location>
        <begin position="29"/>
        <end position="113"/>
    </location>
</feature>
<feature type="transmembrane region" description="Helical" evidence="6">
    <location>
        <begin position="149"/>
        <end position="166"/>
    </location>
</feature>
<evidence type="ECO:0000313" key="10">
    <source>
        <dbReference type="WBParaSite" id="SBAD_0000829001-mRNA-1"/>
    </source>
</evidence>
<proteinExistence type="predicted"/>
<dbReference type="PANTHER" id="PTHR13659">
    <property type="entry name" value="AUTOSOMAL HIGHLY CONSERVED PROTEIN"/>
    <property type="match status" value="1"/>
</dbReference>
<evidence type="ECO:0000313" key="9">
    <source>
        <dbReference type="Proteomes" id="UP000270296"/>
    </source>
</evidence>
<evidence type="ECO:0000256" key="6">
    <source>
        <dbReference type="SAM" id="Phobius"/>
    </source>
</evidence>
<sequence>QKHTRTQNFCRFSSDQPKEPHVNNQFKIPTFGRRLMAECIDFFICFFISIKLLAAEGDLKLFIDLSQKLLPIEIAKKLIISVFEARLNYGVGSVPPGCTPGKYVIGIKVINSDSVMPVSVEDNSHVIVVGDSQRITLIRALLRSITKNFALGFLFPACVTMYAFRFNRSLYDVFAKTIVVEL</sequence>
<dbReference type="InterPro" id="IPR039871">
    <property type="entry name" value="FAM8A1"/>
</dbReference>
<organism evidence="10">
    <name type="scientific">Soboliphyme baturini</name>
    <dbReference type="NCBI Taxonomy" id="241478"/>
    <lineage>
        <taxon>Eukaryota</taxon>
        <taxon>Metazoa</taxon>
        <taxon>Ecdysozoa</taxon>
        <taxon>Nematoda</taxon>
        <taxon>Enoplea</taxon>
        <taxon>Dorylaimia</taxon>
        <taxon>Dioctophymatida</taxon>
        <taxon>Dioctophymatoidea</taxon>
        <taxon>Soboliphymatidae</taxon>
        <taxon>Soboliphyme</taxon>
    </lineage>
</organism>
<reference evidence="10" key="1">
    <citation type="submission" date="2016-06" db="UniProtKB">
        <authorList>
            <consortium name="WormBaseParasite"/>
        </authorList>
    </citation>
    <scope>IDENTIFICATION</scope>
</reference>
<evidence type="ECO:0000313" key="8">
    <source>
        <dbReference type="EMBL" id="VDP15000.1"/>
    </source>
</evidence>
<feature type="compositionally biased region" description="Polar residues" evidence="5">
    <location>
        <begin position="1"/>
        <end position="15"/>
    </location>
</feature>
<keyword evidence="3 6" id="KW-1133">Transmembrane helix</keyword>
<evidence type="ECO:0000256" key="1">
    <source>
        <dbReference type="ARBA" id="ARBA00004141"/>
    </source>
</evidence>
<evidence type="ECO:0000256" key="5">
    <source>
        <dbReference type="SAM" id="MobiDB-lite"/>
    </source>
</evidence>
<feature type="region of interest" description="Disordered" evidence="5">
    <location>
        <begin position="1"/>
        <end position="21"/>
    </location>
</feature>
<dbReference type="Pfam" id="PF06271">
    <property type="entry name" value="RDD"/>
    <property type="match status" value="1"/>
</dbReference>
<dbReference type="InterPro" id="IPR010432">
    <property type="entry name" value="RDD"/>
</dbReference>
<accession>A0A183IWJ7</accession>
<keyword evidence="4 6" id="KW-0472">Membrane</keyword>
<reference evidence="8 9" key="2">
    <citation type="submission" date="2018-11" db="EMBL/GenBank/DDBJ databases">
        <authorList>
            <consortium name="Pathogen Informatics"/>
        </authorList>
    </citation>
    <scope>NUCLEOTIDE SEQUENCE [LARGE SCALE GENOMIC DNA]</scope>
</reference>
<dbReference type="EMBL" id="UZAM01011145">
    <property type="protein sequence ID" value="VDP15000.1"/>
    <property type="molecule type" value="Genomic_DNA"/>
</dbReference>
<evidence type="ECO:0000256" key="4">
    <source>
        <dbReference type="ARBA" id="ARBA00023136"/>
    </source>
</evidence>
<dbReference type="AlphaFoldDB" id="A0A183IWJ7"/>
<dbReference type="GO" id="GO:0016020">
    <property type="term" value="C:membrane"/>
    <property type="evidence" value="ECO:0007669"/>
    <property type="project" value="UniProtKB-SubCell"/>
</dbReference>
<keyword evidence="9" id="KW-1185">Reference proteome</keyword>
<dbReference type="PANTHER" id="PTHR13659:SF5">
    <property type="entry name" value="PROTEIN FAM8A1"/>
    <property type="match status" value="1"/>
</dbReference>
<dbReference type="WBParaSite" id="SBAD_0000829001-mRNA-1">
    <property type="protein sequence ID" value="SBAD_0000829001-mRNA-1"/>
    <property type="gene ID" value="SBAD_0000829001"/>
</dbReference>
<keyword evidence="2 6" id="KW-0812">Transmembrane</keyword>
<evidence type="ECO:0000256" key="2">
    <source>
        <dbReference type="ARBA" id="ARBA00022692"/>
    </source>
</evidence>
<dbReference type="Proteomes" id="UP000270296">
    <property type="component" value="Unassembled WGS sequence"/>
</dbReference>
<protein>
    <submittedName>
        <fullName evidence="10">RDD domain-containing protein</fullName>
    </submittedName>
</protein>
<evidence type="ECO:0000256" key="3">
    <source>
        <dbReference type="ARBA" id="ARBA00022989"/>
    </source>
</evidence>
<dbReference type="OrthoDB" id="10061042at2759"/>
<gene>
    <name evidence="8" type="ORF">SBAD_LOCUS7994</name>
</gene>
<name>A0A183IWJ7_9BILA</name>
<evidence type="ECO:0000259" key="7">
    <source>
        <dbReference type="Pfam" id="PF06271"/>
    </source>
</evidence>